<name>A0A5C6SNY5_FUSOC</name>
<dbReference type="AlphaFoldDB" id="A0A5C6SNY5"/>
<dbReference type="PANTHER" id="PTHR43591">
    <property type="entry name" value="METHYLTRANSFERASE"/>
    <property type="match status" value="1"/>
</dbReference>
<dbReference type="Pfam" id="PF13489">
    <property type="entry name" value="Methyltransf_23"/>
    <property type="match status" value="1"/>
</dbReference>
<gene>
    <name evidence="2" type="ORF">FocTR4_00014441</name>
</gene>
<dbReference type="Gene3D" id="3.40.50.150">
    <property type="entry name" value="Vaccinia Virus protein VP39"/>
    <property type="match status" value="1"/>
</dbReference>
<sequence length="567" mass="64709">DLLNLLRAMSCDLFDPLYAADSDVNDTAFEDDAESSTASISSSILECRKFQGRTFHSERYNTEYFTPNDEQQRDSIDITHHVLTLLLDGNLTLVPLKDSIRVSGTSGHRNARGYIDKLKRVLDVGTGTGIDFADEHPNVEVIGTDLSPIQPSWVPPNVKFELEDATKDWSWPENHLDLVHVRFLIGAIADWGTLFKEASHCCKPGGFVESGEINPTFYSDDGTIDDAEALQTWNRLVIESGKGFGRSFTDIENDVQLFRDAGLVDLQSFDFKVPIGGWPKDEYQVFLMNMRKAFKDKRIHRYMRVRYVHGRKPHAEEYNDVLWKAMRTYADNTGVPYKEGSHSWLMFKVGYLYPVVCFPCHPFKVQVYIGIYSWLGLLLDDQAAEYLEEFSMFHERFCADEKQPIPLLQGWADLMRLTFRYWGPLVANFTVTSSLNFLNLMLLRPERSSTRSSAPRPAEAGHGFFEKDGGGETCAWFTFPKELCPDISLFLEVVPDISMCIGLTNDALSFYKEEKAVRLALKGWEPYLKLLNSHLLGYIAFHKLKSRYRLWEVGLGEDATDRTVLEP</sequence>
<dbReference type="PANTHER" id="PTHR43591:SF10">
    <property type="entry name" value="ABC TRANSMEMBRANE TYPE-1 DOMAIN-CONTAINING PROTEIN-RELATED"/>
    <property type="match status" value="1"/>
</dbReference>
<comment type="caution">
    <text evidence="2">The sequence shown here is derived from an EMBL/GenBank/DDBJ whole genome shotgun (WGS) entry which is preliminary data.</text>
</comment>
<dbReference type="Gene3D" id="1.10.600.10">
    <property type="entry name" value="Farnesyl Diphosphate Synthase"/>
    <property type="match status" value="1"/>
</dbReference>
<evidence type="ECO:0000256" key="1">
    <source>
        <dbReference type="ARBA" id="ARBA00038158"/>
    </source>
</evidence>
<reference evidence="2 3" key="1">
    <citation type="submission" date="2019-07" db="EMBL/GenBank/DDBJ databases">
        <title>The First High-Quality Draft Genome Sequence of the Causal Agent of the Current Panama Disease Epidemic.</title>
        <authorList>
            <person name="Warmington R.J."/>
            <person name="Kay W."/>
            <person name="Jeffries A."/>
            <person name="Bebber D."/>
            <person name="Moore K."/>
            <person name="Studholme D.J."/>
        </authorList>
    </citation>
    <scope>NUCLEOTIDE SEQUENCE [LARGE SCALE GENOMIC DNA]</scope>
    <source>
        <strain evidence="2 3">TR4</strain>
    </source>
</reference>
<dbReference type="SUPFAM" id="SSF48576">
    <property type="entry name" value="Terpenoid synthases"/>
    <property type="match status" value="1"/>
</dbReference>
<dbReference type="Proteomes" id="UP000321331">
    <property type="component" value="Unassembled WGS sequence"/>
</dbReference>
<dbReference type="InterPro" id="IPR008949">
    <property type="entry name" value="Isoprenoid_synthase_dom_sf"/>
</dbReference>
<feature type="non-terminal residue" evidence="2">
    <location>
        <position position="1"/>
    </location>
</feature>
<evidence type="ECO:0000313" key="3">
    <source>
        <dbReference type="Proteomes" id="UP000321331"/>
    </source>
</evidence>
<proteinExistence type="inferred from homology"/>
<dbReference type="CDD" id="cd02440">
    <property type="entry name" value="AdoMet_MTases"/>
    <property type="match status" value="1"/>
</dbReference>
<organism evidence="2 3">
    <name type="scientific">Fusarium oxysporum f. sp. cubense</name>
    <dbReference type="NCBI Taxonomy" id="61366"/>
    <lineage>
        <taxon>Eukaryota</taxon>
        <taxon>Fungi</taxon>
        <taxon>Dikarya</taxon>
        <taxon>Ascomycota</taxon>
        <taxon>Pezizomycotina</taxon>
        <taxon>Sordariomycetes</taxon>
        <taxon>Hypocreomycetidae</taxon>
        <taxon>Hypocreales</taxon>
        <taxon>Nectriaceae</taxon>
        <taxon>Fusarium</taxon>
        <taxon>Fusarium oxysporum species complex</taxon>
    </lineage>
</organism>
<dbReference type="GO" id="GO:0008168">
    <property type="term" value="F:methyltransferase activity"/>
    <property type="evidence" value="ECO:0007669"/>
    <property type="project" value="TreeGrafter"/>
</dbReference>
<dbReference type="SUPFAM" id="SSF53335">
    <property type="entry name" value="S-adenosyl-L-methionine-dependent methyltransferases"/>
    <property type="match status" value="1"/>
</dbReference>
<comment type="similarity">
    <text evidence="1">Belongs to the methyltransferase superfamily. LaeA methyltransferase family.</text>
</comment>
<dbReference type="EMBL" id="VMNF01000011">
    <property type="protein sequence ID" value="TXC00206.1"/>
    <property type="molecule type" value="Genomic_DNA"/>
</dbReference>
<protein>
    <submittedName>
        <fullName evidence="2">Uncharacterized protein</fullName>
    </submittedName>
</protein>
<dbReference type="InterPro" id="IPR029063">
    <property type="entry name" value="SAM-dependent_MTases_sf"/>
</dbReference>
<evidence type="ECO:0000313" key="2">
    <source>
        <dbReference type="EMBL" id="TXC00206.1"/>
    </source>
</evidence>
<accession>A0A5C6SNY5</accession>